<evidence type="ECO:0000256" key="9">
    <source>
        <dbReference type="ARBA" id="ARBA00022989"/>
    </source>
</evidence>
<protein>
    <submittedName>
        <fullName evidence="14">Site-2 protease family protein</fullName>
    </submittedName>
</protein>
<feature type="domain" description="Peptidase M50" evidence="13">
    <location>
        <begin position="170"/>
        <end position="243"/>
    </location>
</feature>
<feature type="transmembrane region" description="Helical" evidence="12">
    <location>
        <begin position="222"/>
        <end position="245"/>
    </location>
</feature>
<dbReference type="RefSeq" id="WP_143562648.1">
    <property type="nucleotide sequence ID" value="NZ_BMPL01000001.1"/>
</dbReference>
<evidence type="ECO:0000313" key="14">
    <source>
        <dbReference type="EMBL" id="TRY16203.1"/>
    </source>
</evidence>
<keyword evidence="10" id="KW-0482">Metalloprotease</keyword>
<evidence type="ECO:0000256" key="4">
    <source>
        <dbReference type="ARBA" id="ARBA00022670"/>
    </source>
</evidence>
<dbReference type="GO" id="GO:0046872">
    <property type="term" value="F:metal ion binding"/>
    <property type="evidence" value="ECO:0007669"/>
    <property type="project" value="UniProtKB-KW"/>
</dbReference>
<feature type="transmembrane region" description="Helical" evidence="12">
    <location>
        <begin position="349"/>
        <end position="366"/>
    </location>
</feature>
<accession>A0A553JUS2</accession>
<gene>
    <name evidence="14" type="ORF">FN961_00810</name>
</gene>
<evidence type="ECO:0000256" key="3">
    <source>
        <dbReference type="ARBA" id="ARBA00007931"/>
    </source>
</evidence>
<dbReference type="PANTHER" id="PTHR39188:SF3">
    <property type="entry name" value="STAGE IV SPORULATION PROTEIN FB"/>
    <property type="match status" value="1"/>
</dbReference>
<comment type="subcellular location">
    <subcellularLocation>
        <location evidence="2">Membrane</location>
        <topology evidence="2">Multi-pass membrane protein</topology>
    </subcellularLocation>
</comment>
<evidence type="ECO:0000256" key="10">
    <source>
        <dbReference type="ARBA" id="ARBA00023049"/>
    </source>
</evidence>
<dbReference type="InterPro" id="IPR008915">
    <property type="entry name" value="Peptidase_M50"/>
</dbReference>
<evidence type="ECO:0000256" key="1">
    <source>
        <dbReference type="ARBA" id="ARBA00001947"/>
    </source>
</evidence>
<feature type="transmembrane region" description="Helical" evidence="12">
    <location>
        <begin position="283"/>
        <end position="304"/>
    </location>
</feature>
<evidence type="ECO:0000256" key="6">
    <source>
        <dbReference type="ARBA" id="ARBA00022723"/>
    </source>
</evidence>
<feature type="transmembrane region" description="Helical" evidence="12">
    <location>
        <begin position="310"/>
        <end position="328"/>
    </location>
</feature>
<keyword evidence="6" id="KW-0479">Metal-binding</keyword>
<dbReference type="PANTHER" id="PTHR39188">
    <property type="entry name" value="MEMBRANE-ASSOCIATED ZINC METALLOPROTEASE M50B"/>
    <property type="match status" value="1"/>
</dbReference>
<keyword evidence="5 12" id="KW-0812">Transmembrane</keyword>
<evidence type="ECO:0000256" key="11">
    <source>
        <dbReference type="ARBA" id="ARBA00023136"/>
    </source>
</evidence>
<comment type="similarity">
    <text evidence="3">Belongs to the peptidase M50B family.</text>
</comment>
<name>A0A553JUS2_SHEHA</name>
<proteinExistence type="inferred from homology"/>
<dbReference type="CDD" id="cd06160">
    <property type="entry name" value="S2P-M50_like_2"/>
    <property type="match status" value="1"/>
</dbReference>
<reference evidence="15" key="1">
    <citation type="submission" date="2019-07" db="EMBL/GenBank/DDBJ databases">
        <title>Shewanella sp. YLB-08 draft genomic sequence.</title>
        <authorList>
            <person name="Yu L."/>
        </authorList>
    </citation>
    <scope>NUCLEOTIDE SEQUENCE [LARGE SCALE GENOMIC DNA]</scope>
    <source>
        <strain evidence="15">JCM 20706</strain>
    </source>
</reference>
<evidence type="ECO:0000256" key="5">
    <source>
        <dbReference type="ARBA" id="ARBA00022692"/>
    </source>
</evidence>
<evidence type="ECO:0000313" key="15">
    <source>
        <dbReference type="Proteomes" id="UP000318126"/>
    </source>
</evidence>
<feature type="domain" description="Peptidase M50" evidence="13">
    <location>
        <begin position="250"/>
        <end position="286"/>
    </location>
</feature>
<sequence>MELLKIDCLGKELRLEGSMAGWQQLFWGGEPVSVIQASADNEGLKSHQFELKTQLTNPHNDPATVPDSSASTEQVNVKTINVNLETNLVWQPFNLDYRLTVDDTLVTEGSRNTKDIERQIPVTPVEVKRQFSMVGLASLGFKLLKSAKVIKVVLAGASVAAYSWLFSFQFALALIACLVFHEYGHIKAMKYFGMKTKGIYLIPFMGGLALSDEKINTRWQDVVISIMGPTFGLLMSIMALVAFWITENPFFAGLAAFNALLNLFNLLPILPLDGGHILKSVSFSMNSVMGLAACVAGAAIGVYISYTLGLALLGFLLLIGSAEIVFEWKTRHQSHLLPLDRYGQIFSTAWYLLTVGALIGIIWHLAGTGDDMLALPLQILQS</sequence>
<evidence type="ECO:0000256" key="7">
    <source>
        <dbReference type="ARBA" id="ARBA00022801"/>
    </source>
</evidence>
<keyword evidence="9 12" id="KW-1133">Transmembrane helix</keyword>
<comment type="caution">
    <text evidence="14">The sequence shown here is derived from an EMBL/GenBank/DDBJ whole genome shotgun (WGS) entry which is preliminary data.</text>
</comment>
<organism evidence="14 15">
    <name type="scientific">Shewanella hanedai</name>
    <name type="common">Alteromonas hanedai</name>
    <dbReference type="NCBI Taxonomy" id="25"/>
    <lineage>
        <taxon>Bacteria</taxon>
        <taxon>Pseudomonadati</taxon>
        <taxon>Pseudomonadota</taxon>
        <taxon>Gammaproteobacteria</taxon>
        <taxon>Alteromonadales</taxon>
        <taxon>Shewanellaceae</taxon>
        <taxon>Shewanella</taxon>
    </lineage>
</organism>
<feature type="transmembrane region" description="Helical" evidence="12">
    <location>
        <begin position="251"/>
        <end position="271"/>
    </location>
</feature>
<dbReference type="GO" id="GO:0016020">
    <property type="term" value="C:membrane"/>
    <property type="evidence" value="ECO:0007669"/>
    <property type="project" value="UniProtKB-SubCell"/>
</dbReference>
<feature type="transmembrane region" description="Helical" evidence="12">
    <location>
        <begin position="152"/>
        <end position="181"/>
    </location>
</feature>
<evidence type="ECO:0000256" key="12">
    <source>
        <dbReference type="SAM" id="Phobius"/>
    </source>
</evidence>
<dbReference type="GO" id="GO:0006508">
    <property type="term" value="P:proteolysis"/>
    <property type="evidence" value="ECO:0007669"/>
    <property type="project" value="UniProtKB-KW"/>
</dbReference>
<dbReference type="AlphaFoldDB" id="A0A553JUS2"/>
<keyword evidence="4 14" id="KW-0645">Protease</keyword>
<dbReference type="GO" id="GO:0008237">
    <property type="term" value="F:metallopeptidase activity"/>
    <property type="evidence" value="ECO:0007669"/>
    <property type="project" value="UniProtKB-KW"/>
</dbReference>
<dbReference type="Proteomes" id="UP000318126">
    <property type="component" value="Unassembled WGS sequence"/>
</dbReference>
<keyword evidence="15" id="KW-1185">Reference proteome</keyword>
<evidence type="ECO:0000256" key="8">
    <source>
        <dbReference type="ARBA" id="ARBA00022833"/>
    </source>
</evidence>
<dbReference type="Pfam" id="PF02163">
    <property type="entry name" value="Peptidase_M50"/>
    <property type="match status" value="2"/>
</dbReference>
<evidence type="ECO:0000256" key="2">
    <source>
        <dbReference type="ARBA" id="ARBA00004141"/>
    </source>
</evidence>
<dbReference type="OrthoDB" id="8772544at2"/>
<keyword evidence="8" id="KW-0862">Zinc</keyword>
<keyword evidence="11 12" id="KW-0472">Membrane</keyword>
<dbReference type="EMBL" id="VKGK01000001">
    <property type="protein sequence ID" value="TRY16203.1"/>
    <property type="molecule type" value="Genomic_DNA"/>
</dbReference>
<keyword evidence="7" id="KW-0378">Hydrolase</keyword>
<evidence type="ECO:0000259" key="13">
    <source>
        <dbReference type="Pfam" id="PF02163"/>
    </source>
</evidence>
<comment type="cofactor">
    <cofactor evidence="1">
        <name>Zn(2+)</name>
        <dbReference type="ChEBI" id="CHEBI:29105"/>
    </cofactor>
</comment>